<organism evidence="1">
    <name type="scientific">marine sediment metagenome</name>
    <dbReference type="NCBI Taxonomy" id="412755"/>
    <lineage>
        <taxon>unclassified sequences</taxon>
        <taxon>metagenomes</taxon>
        <taxon>ecological metagenomes</taxon>
    </lineage>
</organism>
<feature type="non-terminal residue" evidence="1">
    <location>
        <position position="168"/>
    </location>
</feature>
<accession>X1QFA6</accession>
<name>X1QFA6_9ZZZZ</name>
<sequence>EYSGYEVKTVSSLRPIFWSYTEEWEHKIEELQSLPPRVCYVKHKVEGGIIPLRTVEIEPAWEVLGVKENKYLEFVKSLTFGKKYLVPRKKLSNLLDQRYSLLKEEVEKRLEKKEKLIPVSSKPPLKETEKLVREEVAISSKEAGIKEEVYLSKEKYSRQHKYLQSLIK</sequence>
<comment type="caution">
    <text evidence="1">The sequence shown here is derived from an EMBL/GenBank/DDBJ whole genome shotgun (WGS) entry which is preliminary data.</text>
</comment>
<evidence type="ECO:0000313" key="1">
    <source>
        <dbReference type="EMBL" id="GAI53486.1"/>
    </source>
</evidence>
<protein>
    <submittedName>
        <fullName evidence="1">Uncharacterized protein</fullName>
    </submittedName>
</protein>
<dbReference type="EMBL" id="BARV01040383">
    <property type="protein sequence ID" value="GAI53486.1"/>
    <property type="molecule type" value="Genomic_DNA"/>
</dbReference>
<dbReference type="AlphaFoldDB" id="X1QFA6"/>
<proteinExistence type="predicted"/>
<reference evidence="1" key="1">
    <citation type="journal article" date="2014" name="Front. Microbiol.">
        <title>High frequency of phylogenetically diverse reductive dehalogenase-homologous genes in deep subseafloor sedimentary metagenomes.</title>
        <authorList>
            <person name="Kawai M."/>
            <person name="Futagami T."/>
            <person name="Toyoda A."/>
            <person name="Takaki Y."/>
            <person name="Nishi S."/>
            <person name="Hori S."/>
            <person name="Arai W."/>
            <person name="Tsubouchi T."/>
            <person name="Morono Y."/>
            <person name="Uchiyama I."/>
            <person name="Ito T."/>
            <person name="Fujiyama A."/>
            <person name="Inagaki F."/>
            <person name="Takami H."/>
        </authorList>
    </citation>
    <scope>NUCLEOTIDE SEQUENCE</scope>
    <source>
        <strain evidence="1">Expedition CK06-06</strain>
    </source>
</reference>
<feature type="non-terminal residue" evidence="1">
    <location>
        <position position="1"/>
    </location>
</feature>
<gene>
    <name evidence="1" type="ORF">S06H3_61546</name>
</gene>